<sequence>MDGYPSGSLDHNVPFLVACGLTSAGHETSLSGDLKDQGILLESELPPLETDESKALAAHFEKVDEEGHSWAAVERDELYKFRVKSVGRSYTLPPRHARLPETDEPLQSPGALHSPFSPLSTVSSLYPDGLINAQWIGKHQELIPSVFLCFHTLTTDPTTATLQDNRLKNDVAKWKSTLAQSGYRSRMAVCLMGDADSTPATLSGGLQERLENIRRGAGLEPKSLFYIPPQESQAELINVMNSILSALYASAVEYYRDLGRHAKKKRSRGIAPQPTVPPTSGTSRSLALPEWNLRYDFKSAIFAEFRQEYDAAIRSFEQAYEILFGPDVLDPMPNWSPRWNEGRLLSDIIAIRCLRLHFWMGHTSLAVRRWQAHRERVAEFVERRGRGTTNYGWEAWEARWAMVMANLMDKVNIQGLEPSTMTLFLPPEKTIMGTRIPPWEMLHHTGYWYRIAARHLTARKRLAQKVPDEDRRRPDESPASVVASNSFNYDTYMCPEPYQEYPLTGEGTNHSQLIVDCLIMARTQFQARKQLRIAAEISLECAKEMGNLKSWHEVLSMLQPLWEDMSYRSESWIDISEDMCWMMRRASAELGRADLVVAIDWELMNGKFTRRPKWHYDLSKSLDGISSTEKPSVETSDEELSSFIEASFVFRSKESRAGDVCLAQLALTSNAFPDAVPTALTYLRIEFDGALKPIVLENEEMEEDSENPICLEKITLVEELPDDADETNETPALLVGQCDLVLAPGRTRIIEMSIPLREAGQASASRVKLAYETDAFDFEYAMRLGAADQNKGWFVEGQRRPKHSRIDAHSLEIHPRPPKMEIKVINSMKQYYANEPIELKVQLNNAEDETAQVKIDTHIFGKLIPSFKVQANDEEQTSESAPEEARIMGVAIGSMASSASSEVSLLLEPSDSPTTYDIHLRAIYHLESDPATPVVQKLLLQLNIVNAFEANYDLVPRLHGDPWPSLFDSDTIKEYGEVDKNALPAKGLSQRWCLICHYASFATEDIKVVGMDVKILSSVGDVRFNVTDTPEVPEEGFVISPKTVHEARFDLVAQKLSLDGRASVSLDVGFVIRWQRSDSTAVNTTTMLAGHYLVLGSEPRVLASVLEGPSPTMLRLDVTIENPSSHFLTFGVSMEPSDDFAFSGAKQTTLHLLPMTRRAITYRLLPLGRGGVYVRPGLVVRDKYFQKVLRIIPTEGMKIDREGLLVWVPPASEAESKARGGGD</sequence>
<dbReference type="EMBL" id="CM047943">
    <property type="protein sequence ID" value="KAI9900653.1"/>
    <property type="molecule type" value="Genomic_DNA"/>
</dbReference>
<name>A0ACC0V2K4_9HYPO</name>
<reference evidence="1" key="1">
    <citation type="submission" date="2022-10" db="EMBL/GenBank/DDBJ databases">
        <title>Complete Genome of Trichothecium roseum strain YXFP-22015, a Plant Pathogen Isolated from Citrus.</title>
        <authorList>
            <person name="Wang Y."/>
            <person name="Zhu L."/>
        </authorList>
    </citation>
    <scope>NUCLEOTIDE SEQUENCE</scope>
    <source>
        <strain evidence="1">YXFP-22015</strain>
    </source>
</reference>
<keyword evidence="2" id="KW-1185">Reference proteome</keyword>
<gene>
    <name evidence="1" type="ORF">N3K66_004915</name>
</gene>
<evidence type="ECO:0000313" key="2">
    <source>
        <dbReference type="Proteomes" id="UP001163324"/>
    </source>
</evidence>
<evidence type="ECO:0000313" key="1">
    <source>
        <dbReference type="EMBL" id="KAI9900653.1"/>
    </source>
</evidence>
<organism evidence="1 2">
    <name type="scientific">Trichothecium roseum</name>
    <dbReference type="NCBI Taxonomy" id="47278"/>
    <lineage>
        <taxon>Eukaryota</taxon>
        <taxon>Fungi</taxon>
        <taxon>Dikarya</taxon>
        <taxon>Ascomycota</taxon>
        <taxon>Pezizomycotina</taxon>
        <taxon>Sordariomycetes</taxon>
        <taxon>Hypocreomycetidae</taxon>
        <taxon>Hypocreales</taxon>
        <taxon>Hypocreales incertae sedis</taxon>
        <taxon>Trichothecium</taxon>
    </lineage>
</organism>
<comment type="caution">
    <text evidence="1">The sequence shown here is derived from an EMBL/GenBank/DDBJ whole genome shotgun (WGS) entry which is preliminary data.</text>
</comment>
<proteinExistence type="predicted"/>
<accession>A0ACC0V2K4</accession>
<dbReference type="Proteomes" id="UP001163324">
    <property type="component" value="Chromosome 4"/>
</dbReference>
<protein>
    <submittedName>
        <fullName evidence="1">Uncharacterized protein</fullName>
    </submittedName>
</protein>